<evidence type="ECO:0000313" key="2">
    <source>
        <dbReference type="Proteomes" id="UP001218218"/>
    </source>
</evidence>
<dbReference type="EMBL" id="JARIHO010000016">
    <property type="protein sequence ID" value="KAJ7349270.1"/>
    <property type="molecule type" value="Genomic_DNA"/>
</dbReference>
<protein>
    <submittedName>
        <fullName evidence="1">Uncharacterized protein</fullName>
    </submittedName>
</protein>
<reference evidence="1" key="1">
    <citation type="submission" date="2023-03" db="EMBL/GenBank/DDBJ databases">
        <title>Massive genome expansion in bonnet fungi (Mycena s.s.) driven by repeated elements and novel gene families across ecological guilds.</title>
        <authorList>
            <consortium name="Lawrence Berkeley National Laboratory"/>
            <person name="Harder C.B."/>
            <person name="Miyauchi S."/>
            <person name="Viragh M."/>
            <person name="Kuo A."/>
            <person name="Thoen E."/>
            <person name="Andreopoulos B."/>
            <person name="Lu D."/>
            <person name="Skrede I."/>
            <person name="Drula E."/>
            <person name="Henrissat B."/>
            <person name="Morin E."/>
            <person name="Kohler A."/>
            <person name="Barry K."/>
            <person name="LaButti K."/>
            <person name="Morin E."/>
            <person name="Salamov A."/>
            <person name="Lipzen A."/>
            <person name="Mereny Z."/>
            <person name="Hegedus B."/>
            <person name="Baldrian P."/>
            <person name="Stursova M."/>
            <person name="Weitz H."/>
            <person name="Taylor A."/>
            <person name="Grigoriev I.V."/>
            <person name="Nagy L.G."/>
            <person name="Martin F."/>
            <person name="Kauserud H."/>
        </authorList>
    </citation>
    <scope>NUCLEOTIDE SEQUENCE</scope>
    <source>
        <strain evidence="1">CBHHK002</strain>
    </source>
</reference>
<sequence length="89" mass="9908">MSSEPLRFYWFFFIQHPASQDRDKFHAVTDNPVLGNWRYEREKDTLVTSDAVAMASVVGNLGSASIDDFEAILRAIPVGGEVYLSSVAP</sequence>
<dbReference type="AlphaFoldDB" id="A0AAD7ESH2"/>
<organism evidence="1 2">
    <name type="scientific">Mycena albidolilacea</name>
    <dbReference type="NCBI Taxonomy" id="1033008"/>
    <lineage>
        <taxon>Eukaryota</taxon>
        <taxon>Fungi</taxon>
        <taxon>Dikarya</taxon>
        <taxon>Basidiomycota</taxon>
        <taxon>Agaricomycotina</taxon>
        <taxon>Agaricomycetes</taxon>
        <taxon>Agaricomycetidae</taxon>
        <taxon>Agaricales</taxon>
        <taxon>Marasmiineae</taxon>
        <taxon>Mycenaceae</taxon>
        <taxon>Mycena</taxon>
    </lineage>
</organism>
<keyword evidence="2" id="KW-1185">Reference proteome</keyword>
<gene>
    <name evidence="1" type="ORF">DFH08DRAFT_864989</name>
</gene>
<dbReference type="Proteomes" id="UP001218218">
    <property type="component" value="Unassembled WGS sequence"/>
</dbReference>
<accession>A0AAD7ESH2</accession>
<comment type="caution">
    <text evidence="1">The sequence shown here is derived from an EMBL/GenBank/DDBJ whole genome shotgun (WGS) entry which is preliminary data.</text>
</comment>
<name>A0AAD7ESH2_9AGAR</name>
<evidence type="ECO:0000313" key="1">
    <source>
        <dbReference type="EMBL" id="KAJ7349270.1"/>
    </source>
</evidence>
<proteinExistence type="predicted"/>